<feature type="non-terminal residue" evidence="1">
    <location>
        <position position="1"/>
    </location>
</feature>
<dbReference type="OrthoDB" id="184880at2759"/>
<dbReference type="InterPro" id="IPR029063">
    <property type="entry name" value="SAM-dependent_MTases_sf"/>
</dbReference>
<keyword evidence="2" id="KW-1185">Reference proteome</keyword>
<sequence>EIKRLSYNHEIFKHGMGGRLLFAPVDWNSGSKSVLDSATANGLWLRDLVCAIPGTHTLTGTDLNPAHFPSSTSSNFSYHVQDINKPWPSTWTSSFDLVHQRLVLSASPQPEAVVKAMADLVKPGGWIEFMEPKDLLADDAGPMAKMNATLFRDLFKGLGTYYGLPEQFADWLRESGFEEVQERVFECRLGAKQENE</sequence>
<dbReference type="PANTHER" id="PTHR43591:SF105">
    <property type="entry name" value="METHYLTRANSFERASE DOMAIN-CONTAINING PROTEIN-RELATED"/>
    <property type="match status" value="1"/>
</dbReference>
<dbReference type="GO" id="GO:0032259">
    <property type="term" value="P:methylation"/>
    <property type="evidence" value="ECO:0007669"/>
    <property type="project" value="UniProtKB-KW"/>
</dbReference>
<dbReference type="SUPFAM" id="SSF53335">
    <property type="entry name" value="S-adenosyl-L-methionine-dependent methyltransferases"/>
    <property type="match status" value="1"/>
</dbReference>
<protein>
    <submittedName>
        <fullName evidence="1">S-adenosyl-L-methionine-dependent methyltransferase</fullName>
    </submittedName>
</protein>
<feature type="non-terminal residue" evidence="1">
    <location>
        <position position="196"/>
    </location>
</feature>
<evidence type="ECO:0000313" key="2">
    <source>
        <dbReference type="Proteomes" id="UP000799444"/>
    </source>
</evidence>
<dbReference type="EMBL" id="ML996265">
    <property type="protein sequence ID" value="KAF2728829.1"/>
    <property type="molecule type" value="Genomic_DNA"/>
</dbReference>
<dbReference type="Pfam" id="PF13489">
    <property type="entry name" value="Methyltransf_23"/>
    <property type="match status" value="1"/>
</dbReference>
<dbReference type="Gene3D" id="3.40.50.150">
    <property type="entry name" value="Vaccinia Virus protein VP39"/>
    <property type="match status" value="1"/>
</dbReference>
<evidence type="ECO:0000313" key="1">
    <source>
        <dbReference type="EMBL" id="KAF2728829.1"/>
    </source>
</evidence>
<dbReference type="Proteomes" id="UP000799444">
    <property type="component" value="Unassembled WGS sequence"/>
</dbReference>
<keyword evidence="1" id="KW-0489">Methyltransferase</keyword>
<dbReference type="GO" id="GO:0008168">
    <property type="term" value="F:methyltransferase activity"/>
    <property type="evidence" value="ECO:0007669"/>
    <property type="project" value="UniProtKB-KW"/>
</dbReference>
<keyword evidence="1" id="KW-0808">Transferase</keyword>
<dbReference type="AlphaFoldDB" id="A0A9P4QLR3"/>
<dbReference type="PANTHER" id="PTHR43591">
    <property type="entry name" value="METHYLTRANSFERASE"/>
    <property type="match status" value="1"/>
</dbReference>
<gene>
    <name evidence="1" type="ORF">EJ04DRAFT_396547</name>
</gene>
<name>A0A9P4QLR3_9PLEO</name>
<proteinExistence type="predicted"/>
<reference evidence="1" key="1">
    <citation type="journal article" date="2020" name="Stud. Mycol.">
        <title>101 Dothideomycetes genomes: a test case for predicting lifestyles and emergence of pathogens.</title>
        <authorList>
            <person name="Haridas S."/>
            <person name="Albert R."/>
            <person name="Binder M."/>
            <person name="Bloem J."/>
            <person name="Labutti K."/>
            <person name="Salamov A."/>
            <person name="Andreopoulos B."/>
            <person name="Baker S."/>
            <person name="Barry K."/>
            <person name="Bills G."/>
            <person name="Bluhm B."/>
            <person name="Cannon C."/>
            <person name="Castanera R."/>
            <person name="Culley D."/>
            <person name="Daum C."/>
            <person name="Ezra D."/>
            <person name="Gonzalez J."/>
            <person name="Henrissat B."/>
            <person name="Kuo A."/>
            <person name="Liang C."/>
            <person name="Lipzen A."/>
            <person name="Lutzoni F."/>
            <person name="Magnuson J."/>
            <person name="Mondo S."/>
            <person name="Nolan M."/>
            <person name="Ohm R."/>
            <person name="Pangilinan J."/>
            <person name="Park H.-J."/>
            <person name="Ramirez L."/>
            <person name="Alfaro M."/>
            <person name="Sun H."/>
            <person name="Tritt A."/>
            <person name="Yoshinaga Y."/>
            <person name="Zwiers L.-H."/>
            <person name="Turgeon B."/>
            <person name="Goodwin S."/>
            <person name="Spatafora J."/>
            <person name="Crous P."/>
            <person name="Grigoriev I."/>
        </authorList>
    </citation>
    <scope>NUCLEOTIDE SEQUENCE</scope>
    <source>
        <strain evidence="1">CBS 125425</strain>
    </source>
</reference>
<accession>A0A9P4QLR3</accession>
<comment type="caution">
    <text evidence="1">The sequence shown here is derived from an EMBL/GenBank/DDBJ whole genome shotgun (WGS) entry which is preliminary data.</text>
</comment>
<organism evidence="1 2">
    <name type="scientific">Polyplosphaeria fusca</name>
    <dbReference type="NCBI Taxonomy" id="682080"/>
    <lineage>
        <taxon>Eukaryota</taxon>
        <taxon>Fungi</taxon>
        <taxon>Dikarya</taxon>
        <taxon>Ascomycota</taxon>
        <taxon>Pezizomycotina</taxon>
        <taxon>Dothideomycetes</taxon>
        <taxon>Pleosporomycetidae</taxon>
        <taxon>Pleosporales</taxon>
        <taxon>Tetraplosphaeriaceae</taxon>
        <taxon>Polyplosphaeria</taxon>
    </lineage>
</organism>